<dbReference type="InterPro" id="IPR003509">
    <property type="entry name" value="UPF0102_YraN-like"/>
</dbReference>
<dbReference type="PANTHER" id="PTHR34039">
    <property type="entry name" value="UPF0102 PROTEIN YRAN"/>
    <property type="match status" value="1"/>
</dbReference>
<dbReference type="PANTHER" id="PTHR34039:SF1">
    <property type="entry name" value="UPF0102 PROTEIN YRAN"/>
    <property type="match status" value="1"/>
</dbReference>
<evidence type="ECO:0000313" key="3">
    <source>
        <dbReference type="EMBL" id="HDD52725.1"/>
    </source>
</evidence>
<name>A0A7C0Y7H2_9BACT</name>
<dbReference type="Gene3D" id="3.40.1350.10">
    <property type="match status" value="1"/>
</dbReference>
<gene>
    <name evidence="3" type="ORF">ENF32_01485</name>
</gene>
<comment type="caution">
    <text evidence="3">The sequence shown here is derived from an EMBL/GenBank/DDBJ whole genome shotgun (WGS) entry which is preliminary data.</text>
</comment>
<evidence type="ECO:0000256" key="2">
    <source>
        <dbReference type="SAM" id="MobiDB-lite"/>
    </source>
</evidence>
<proteinExistence type="inferred from homology"/>
<comment type="similarity">
    <text evidence="1">Belongs to the UPF0102 family.</text>
</comment>
<organism evidence="3">
    <name type="scientific">Thermosulfidibacter takaii</name>
    <dbReference type="NCBI Taxonomy" id="412593"/>
    <lineage>
        <taxon>Bacteria</taxon>
        <taxon>Pseudomonadati</taxon>
        <taxon>Thermosulfidibacterota</taxon>
        <taxon>Thermosulfidibacteria</taxon>
        <taxon>Thermosulfidibacterales</taxon>
        <taxon>Thermosulfidibacteraceae</taxon>
    </lineage>
</organism>
<sequence>MPPGSTKRPSSSTVPAPSIGGPLEGSPKRSEMSETRPLGKKGEDLAVSLLKEQGYKIRERNFYTRWGEIDVVAEKGGCLHLVEVRTVTRGGLLDPREALSRKKQDHLWRAVQIYLKKTGWKGDYSVDFIAIEWDENRPRIHHF</sequence>
<dbReference type="InterPro" id="IPR011856">
    <property type="entry name" value="tRNA_endonuc-like_dom_sf"/>
</dbReference>
<dbReference type="EMBL" id="DQWS01000055">
    <property type="protein sequence ID" value="HDD52725.1"/>
    <property type="molecule type" value="Genomic_DNA"/>
</dbReference>
<dbReference type="GO" id="GO:0003676">
    <property type="term" value="F:nucleic acid binding"/>
    <property type="evidence" value="ECO:0007669"/>
    <property type="project" value="InterPro"/>
</dbReference>
<dbReference type="Proteomes" id="UP000885690">
    <property type="component" value="Unassembled WGS sequence"/>
</dbReference>
<feature type="region of interest" description="Disordered" evidence="2">
    <location>
        <begin position="1"/>
        <end position="40"/>
    </location>
</feature>
<evidence type="ECO:0000256" key="1">
    <source>
        <dbReference type="ARBA" id="ARBA00006738"/>
    </source>
</evidence>
<accession>A0A7C0Y7H2</accession>
<dbReference type="AlphaFoldDB" id="A0A7C0Y7H2"/>
<protein>
    <submittedName>
        <fullName evidence="3">Uncharacterized protein</fullName>
    </submittedName>
</protein>
<dbReference type="Pfam" id="PF02021">
    <property type="entry name" value="UPF0102"/>
    <property type="match status" value="1"/>
</dbReference>
<reference evidence="3" key="1">
    <citation type="journal article" date="2020" name="mSystems">
        <title>Genome- and Community-Level Interaction Insights into Carbon Utilization and Element Cycling Functions of Hydrothermarchaeota in Hydrothermal Sediment.</title>
        <authorList>
            <person name="Zhou Z."/>
            <person name="Liu Y."/>
            <person name="Xu W."/>
            <person name="Pan J."/>
            <person name="Luo Z.H."/>
            <person name="Li M."/>
        </authorList>
    </citation>
    <scope>NUCLEOTIDE SEQUENCE [LARGE SCALE GENOMIC DNA]</scope>
    <source>
        <strain evidence="3">HyVt-115</strain>
    </source>
</reference>
<dbReference type="InterPro" id="IPR011335">
    <property type="entry name" value="Restrct_endonuc-II-like"/>
</dbReference>
<feature type="non-terminal residue" evidence="3">
    <location>
        <position position="143"/>
    </location>
</feature>
<dbReference type="SUPFAM" id="SSF52980">
    <property type="entry name" value="Restriction endonuclease-like"/>
    <property type="match status" value="1"/>
</dbReference>